<dbReference type="InterPro" id="IPR011032">
    <property type="entry name" value="GroES-like_sf"/>
</dbReference>
<dbReference type="SUPFAM" id="SSF50129">
    <property type="entry name" value="GroES-like"/>
    <property type="match status" value="1"/>
</dbReference>
<dbReference type="Gene3D" id="3.90.180.10">
    <property type="entry name" value="Medium-chain alcohol dehydrogenases, catalytic domain"/>
    <property type="match status" value="1"/>
</dbReference>
<name>A0AAJ5X6G7_9SPHN</name>
<proteinExistence type="inferred from homology"/>
<dbReference type="InterPro" id="IPR013154">
    <property type="entry name" value="ADH-like_N"/>
</dbReference>
<evidence type="ECO:0000313" key="7">
    <source>
        <dbReference type="EMBL" id="WEK46488.1"/>
    </source>
</evidence>
<dbReference type="GO" id="GO:0008270">
    <property type="term" value="F:zinc ion binding"/>
    <property type="evidence" value="ECO:0007669"/>
    <property type="project" value="InterPro"/>
</dbReference>
<dbReference type="PANTHER" id="PTHR43401">
    <property type="entry name" value="L-THREONINE 3-DEHYDROGENASE"/>
    <property type="match status" value="1"/>
</dbReference>
<dbReference type="PROSITE" id="PS00059">
    <property type="entry name" value="ADH_ZINC"/>
    <property type="match status" value="1"/>
</dbReference>
<dbReference type="InterPro" id="IPR013149">
    <property type="entry name" value="ADH-like_C"/>
</dbReference>
<dbReference type="InterPro" id="IPR050129">
    <property type="entry name" value="Zn_alcohol_dh"/>
</dbReference>
<dbReference type="GO" id="GO:0016491">
    <property type="term" value="F:oxidoreductase activity"/>
    <property type="evidence" value="ECO:0007669"/>
    <property type="project" value="UniProtKB-KW"/>
</dbReference>
<evidence type="ECO:0000256" key="2">
    <source>
        <dbReference type="ARBA" id="ARBA00022833"/>
    </source>
</evidence>
<dbReference type="Pfam" id="PF08240">
    <property type="entry name" value="ADH_N"/>
    <property type="match status" value="1"/>
</dbReference>
<feature type="domain" description="Alcohol dehydrogenase-like N-terminal" evidence="6">
    <location>
        <begin position="29"/>
        <end position="155"/>
    </location>
</feature>
<keyword evidence="3" id="KW-0560">Oxidoreductase</keyword>
<dbReference type="Pfam" id="PF00107">
    <property type="entry name" value="ADH_zinc_N"/>
    <property type="match status" value="1"/>
</dbReference>
<feature type="domain" description="Alcohol dehydrogenase-like C-terminal" evidence="5">
    <location>
        <begin position="197"/>
        <end position="323"/>
    </location>
</feature>
<evidence type="ECO:0000259" key="6">
    <source>
        <dbReference type="Pfam" id="PF08240"/>
    </source>
</evidence>
<dbReference type="InterPro" id="IPR002328">
    <property type="entry name" value="ADH_Zn_CS"/>
</dbReference>
<keyword evidence="2 4" id="KW-0862">Zinc</keyword>
<sequence>MAQKVRAAVKTGIETTEIREFELPQIGDSDGLLKVESSGVGGSDPEMYRRENTAPCIMGHEVVGTVERLGEAAAKRWGIKPGDRVALHEYLPCWHCEWCLKGDFRLCMEADFFNVKDRFNTLRYGTCNAHIAPHLWGGNAEYMYLAPNAVIHKIPSAMDARHATLAVPLGNGVQWAVLDGGAGIGKTVLVFGPGQQGLGCALAAKAAGALKVIIVGMTRDRARLDLSLELGADLAIDVEQQDLAKIVMEATGGRGVDVVVDTTGDPDGSIAAQAIALSAKGAWLSLNGLGAHVPVNEIKKRYLTVRAPRGHSYAAVQTALDIVASGRWPIDKLCSHDFGLDGVHDAILATAGRGIEGAIHVTVSPHSSLRA</sequence>
<dbReference type="PANTHER" id="PTHR43401:SF2">
    <property type="entry name" value="L-THREONINE 3-DEHYDROGENASE"/>
    <property type="match status" value="1"/>
</dbReference>
<dbReference type="InterPro" id="IPR036291">
    <property type="entry name" value="NAD(P)-bd_dom_sf"/>
</dbReference>
<evidence type="ECO:0000256" key="1">
    <source>
        <dbReference type="ARBA" id="ARBA00022723"/>
    </source>
</evidence>
<keyword evidence="1 4" id="KW-0479">Metal-binding</keyword>
<dbReference type="AlphaFoldDB" id="A0AAJ5X6G7"/>
<evidence type="ECO:0000256" key="4">
    <source>
        <dbReference type="RuleBase" id="RU361277"/>
    </source>
</evidence>
<comment type="similarity">
    <text evidence="4">Belongs to the zinc-containing alcohol dehydrogenase family.</text>
</comment>
<dbReference type="EMBL" id="CP119316">
    <property type="protein sequence ID" value="WEK46488.1"/>
    <property type="molecule type" value="Genomic_DNA"/>
</dbReference>
<comment type="cofactor">
    <cofactor evidence="4">
        <name>Zn(2+)</name>
        <dbReference type="ChEBI" id="CHEBI:29105"/>
    </cofactor>
</comment>
<protein>
    <submittedName>
        <fullName evidence="7">Alcohol dehydrogenase catalytic domain-containing protein</fullName>
    </submittedName>
</protein>
<organism evidence="7 8">
    <name type="scientific">Candidatus Andeanibacterium colombiense</name>
    <dbReference type="NCBI Taxonomy" id="3121345"/>
    <lineage>
        <taxon>Bacteria</taxon>
        <taxon>Pseudomonadati</taxon>
        <taxon>Pseudomonadota</taxon>
        <taxon>Alphaproteobacteria</taxon>
        <taxon>Sphingomonadales</taxon>
        <taxon>Sphingomonadaceae</taxon>
        <taxon>Candidatus Andeanibacterium</taxon>
    </lineage>
</organism>
<dbReference type="SUPFAM" id="SSF51735">
    <property type="entry name" value="NAD(P)-binding Rossmann-fold domains"/>
    <property type="match status" value="1"/>
</dbReference>
<dbReference type="KEGG" id="acob:P0Y56_15995"/>
<evidence type="ECO:0000259" key="5">
    <source>
        <dbReference type="Pfam" id="PF00107"/>
    </source>
</evidence>
<dbReference type="Gene3D" id="3.40.50.720">
    <property type="entry name" value="NAD(P)-binding Rossmann-like Domain"/>
    <property type="match status" value="1"/>
</dbReference>
<reference evidence="7" key="1">
    <citation type="submission" date="2023-03" db="EMBL/GenBank/DDBJ databases">
        <title>Andean soil-derived lignocellulolytic bacterial consortium as a source of novel taxa and putative plastic-active enzymes.</title>
        <authorList>
            <person name="Diaz-Garcia L."/>
            <person name="Chuvochina M."/>
            <person name="Feuerriegel G."/>
            <person name="Bunk B."/>
            <person name="Sproer C."/>
            <person name="Streit W.R."/>
            <person name="Rodriguez L.M."/>
            <person name="Overmann J."/>
            <person name="Jimenez D.J."/>
        </authorList>
    </citation>
    <scope>NUCLEOTIDE SEQUENCE</scope>
    <source>
        <strain evidence="7">MAG 26</strain>
    </source>
</reference>
<evidence type="ECO:0000313" key="8">
    <source>
        <dbReference type="Proteomes" id="UP001218362"/>
    </source>
</evidence>
<evidence type="ECO:0000256" key="3">
    <source>
        <dbReference type="ARBA" id="ARBA00023002"/>
    </source>
</evidence>
<dbReference type="Proteomes" id="UP001218362">
    <property type="component" value="Chromosome"/>
</dbReference>
<gene>
    <name evidence="7" type="ORF">P0Y56_15995</name>
</gene>
<accession>A0AAJ5X6G7</accession>